<dbReference type="EMBL" id="BSYO01000026">
    <property type="protein sequence ID" value="GMH23401.1"/>
    <property type="molecule type" value="Genomic_DNA"/>
</dbReference>
<protein>
    <submittedName>
        <fullName evidence="2">Uncharacterized protein</fullName>
    </submittedName>
</protein>
<evidence type="ECO:0000256" key="1">
    <source>
        <dbReference type="SAM" id="MobiDB-lite"/>
    </source>
</evidence>
<evidence type="ECO:0000313" key="2">
    <source>
        <dbReference type="EMBL" id="GMH23401.1"/>
    </source>
</evidence>
<feature type="compositionally biased region" description="Low complexity" evidence="1">
    <location>
        <begin position="12"/>
        <end position="22"/>
    </location>
</feature>
<keyword evidence="3" id="KW-1185">Reference proteome</keyword>
<organism evidence="2 3">
    <name type="scientific">Nepenthes gracilis</name>
    <name type="common">Slender pitcher plant</name>
    <dbReference type="NCBI Taxonomy" id="150966"/>
    <lineage>
        <taxon>Eukaryota</taxon>
        <taxon>Viridiplantae</taxon>
        <taxon>Streptophyta</taxon>
        <taxon>Embryophyta</taxon>
        <taxon>Tracheophyta</taxon>
        <taxon>Spermatophyta</taxon>
        <taxon>Magnoliopsida</taxon>
        <taxon>eudicotyledons</taxon>
        <taxon>Gunneridae</taxon>
        <taxon>Pentapetalae</taxon>
        <taxon>Caryophyllales</taxon>
        <taxon>Nepenthaceae</taxon>
        <taxon>Nepenthes</taxon>
    </lineage>
</organism>
<dbReference type="AlphaFoldDB" id="A0AAD3Y1A4"/>
<dbReference type="Proteomes" id="UP001279734">
    <property type="component" value="Unassembled WGS sequence"/>
</dbReference>
<sequence length="104" mass="11416">MIPTTSLSRPFPTSSIVPLLSPSPSPEQVIQRWRAVERQKDIGYVQPEGLEEDYGYWSPEPYYRGGGGGAPIPHAIRCDGETQPENNALTTSVKPPNKEHEAVG</sequence>
<accession>A0AAD3Y1A4</accession>
<reference evidence="2" key="1">
    <citation type="submission" date="2023-05" db="EMBL/GenBank/DDBJ databases">
        <title>Nepenthes gracilis genome sequencing.</title>
        <authorList>
            <person name="Fukushima K."/>
        </authorList>
    </citation>
    <scope>NUCLEOTIDE SEQUENCE</scope>
    <source>
        <strain evidence="2">SING2019-196</strain>
    </source>
</reference>
<proteinExistence type="predicted"/>
<feature type="region of interest" description="Disordered" evidence="1">
    <location>
        <begin position="68"/>
        <end position="104"/>
    </location>
</feature>
<comment type="caution">
    <text evidence="2">The sequence shown here is derived from an EMBL/GenBank/DDBJ whole genome shotgun (WGS) entry which is preliminary data.</text>
</comment>
<name>A0AAD3Y1A4_NEPGR</name>
<feature type="region of interest" description="Disordered" evidence="1">
    <location>
        <begin position="1"/>
        <end position="24"/>
    </location>
</feature>
<feature type="compositionally biased region" description="Polar residues" evidence="1">
    <location>
        <begin position="83"/>
        <end position="94"/>
    </location>
</feature>
<gene>
    <name evidence="2" type="ORF">Nepgr_025244</name>
</gene>
<evidence type="ECO:0000313" key="3">
    <source>
        <dbReference type="Proteomes" id="UP001279734"/>
    </source>
</evidence>